<dbReference type="EC" id="2.1.3.3" evidence="2 5"/>
<dbReference type="NCBIfam" id="TIGR00658">
    <property type="entry name" value="orni_carb_tr"/>
    <property type="match status" value="1"/>
</dbReference>
<gene>
    <name evidence="9" type="primary">argF</name>
    <name evidence="9" type="ORF">Lspi_2576</name>
</gene>
<keyword evidence="10" id="KW-1185">Reference proteome</keyword>
<dbReference type="InterPro" id="IPR006130">
    <property type="entry name" value="Asp/Orn_carbamoylTrfase"/>
</dbReference>
<dbReference type="Proteomes" id="UP000054877">
    <property type="component" value="Unassembled WGS sequence"/>
</dbReference>
<comment type="caution">
    <text evidence="9">The sequence shown here is derived from an EMBL/GenBank/DDBJ whole genome shotgun (WGS) entry which is preliminary data.</text>
</comment>
<evidence type="ECO:0000259" key="8">
    <source>
        <dbReference type="Pfam" id="PF02729"/>
    </source>
</evidence>
<evidence type="ECO:0000256" key="4">
    <source>
        <dbReference type="ARBA" id="ARBA00048772"/>
    </source>
</evidence>
<dbReference type="SUPFAM" id="SSF53671">
    <property type="entry name" value="Aspartate/ornithine carbamoyltransferase"/>
    <property type="match status" value="1"/>
</dbReference>
<evidence type="ECO:0000256" key="3">
    <source>
        <dbReference type="ARBA" id="ARBA00022679"/>
    </source>
</evidence>
<evidence type="ECO:0000313" key="9">
    <source>
        <dbReference type="EMBL" id="KTD61946.1"/>
    </source>
</evidence>
<reference evidence="9 10" key="1">
    <citation type="submission" date="2015-11" db="EMBL/GenBank/DDBJ databases">
        <title>Genomic analysis of 38 Legionella species identifies large and diverse effector repertoires.</title>
        <authorList>
            <person name="Burstein D."/>
            <person name="Amaro F."/>
            <person name="Zusman T."/>
            <person name="Lifshitz Z."/>
            <person name="Cohen O."/>
            <person name="Gilbert J.A."/>
            <person name="Pupko T."/>
            <person name="Shuman H.A."/>
            <person name="Segal G."/>
        </authorList>
    </citation>
    <scope>NUCLEOTIDE SEQUENCE [LARGE SCALE GENOMIC DNA]</scope>
    <source>
        <strain evidence="9 10">Mt.St.Helens-9</strain>
    </source>
</reference>
<dbReference type="GO" id="GO:0004585">
    <property type="term" value="F:ornithine carbamoyltransferase activity"/>
    <property type="evidence" value="ECO:0007669"/>
    <property type="project" value="UniProtKB-UniRule"/>
</dbReference>
<evidence type="ECO:0000256" key="1">
    <source>
        <dbReference type="ARBA" id="ARBA00007805"/>
    </source>
</evidence>
<feature type="domain" description="Aspartate/ornithine carbamoyltransferase Asp/Orn-binding" evidence="7">
    <location>
        <begin position="159"/>
        <end position="309"/>
    </location>
</feature>
<dbReference type="FunFam" id="3.40.50.1370:FF:000008">
    <property type="entry name" value="Ornithine carbamoyltransferase"/>
    <property type="match status" value="1"/>
</dbReference>
<evidence type="ECO:0000256" key="6">
    <source>
        <dbReference type="RuleBase" id="RU003634"/>
    </source>
</evidence>
<dbReference type="PRINTS" id="PR00100">
    <property type="entry name" value="AOTCASE"/>
</dbReference>
<dbReference type="AlphaFoldDB" id="A0A0W0YYF9"/>
<evidence type="ECO:0000259" key="7">
    <source>
        <dbReference type="Pfam" id="PF00185"/>
    </source>
</evidence>
<dbReference type="PATRIC" id="fig|452.5.peg.2847"/>
<dbReference type="Gene3D" id="3.40.50.1370">
    <property type="entry name" value="Aspartate/ornithine carbamoyltransferase"/>
    <property type="match status" value="2"/>
</dbReference>
<dbReference type="EMBL" id="LNYX01000031">
    <property type="protein sequence ID" value="KTD61946.1"/>
    <property type="molecule type" value="Genomic_DNA"/>
</dbReference>
<keyword evidence="3 6" id="KW-0808">Transferase</keyword>
<comment type="similarity">
    <text evidence="1">Belongs to the aspartate/ornithine carbamoyltransferase superfamily. OTCase family.</text>
</comment>
<dbReference type="InterPro" id="IPR036901">
    <property type="entry name" value="Asp/Orn_carbamoylTrfase_sf"/>
</dbReference>
<evidence type="ECO:0000256" key="2">
    <source>
        <dbReference type="ARBA" id="ARBA00013007"/>
    </source>
</evidence>
<dbReference type="PRINTS" id="PR00102">
    <property type="entry name" value="OTCASE"/>
</dbReference>
<dbReference type="GO" id="GO:0016597">
    <property type="term" value="F:amino acid binding"/>
    <property type="evidence" value="ECO:0007669"/>
    <property type="project" value="InterPro"/>
</dbReference>
<organism evidence="9 10">
    <name type="scientific">Legionella spiritensis</name>
    <dbReference type="NCBI Taxonomy" id="452"/>
    <lineage>
        <taxon>Bacteria</taxon>
        <taxon>Pseudomonadati</taxon>
        <taxon>Pseudomonadota</taxon>
        <taxon>Gammaproteobacteria</taxon>
        <taxon>Legionellales</taxon>
        <taxon>Legionellaceae</taxon>
        <taxon>Legionella</taxon>
    </lineage>
</organism>
<dbReference type="InterPro" id="IPR002292">
    <property type="entry name" value="Orn/put_carbamltrans"/>
</dbReference>
<name>A0A0W0YYF9_LEGSP</name>
<protein>
    <recommendedName>
        <fullName evidence="2 5">Ornithine carbamoyltransferase</fullName>
        <ecNumber evidence="2 5">2.1.3.3</ecNumber>
    </recommendedName>
</protein>
<feature type="domain" description="Aspartate/ornithine carbamoyltransferase carbamoyl-P binding" evidence="8">
    <location>
        <begin position="18"/>
        <end position="153"/>
    </location>
</feature>
<sequence>MKTLPEQHLRPSSATPVRHVLTGMELSVSELTALLDKAAYIKNNPANYRQSLSGKTLAMIFEKPSFRTRLSFSLAIQTMGGIAIESVSNTRKSEEPADMARVLNGYVDVIMVRTHDDQLLREMAAYARIPIINGLSALHHPCQILADLLTLKEHYGRLDGLTLTYIGDGNNILHSLMLLAPQTGMTIHYCCPTNHQPNQDIVAQARSRHYEAIRCFTTPEEAVHHAHAVYTDVWTSMGFEASNGERDFTGFQVNESLMAKARPEAVFLHCMPMERGQEVSRSLPDSPCSLIFQQSENRMHVQKALLCFLQHPETG</sequence>
<dbReference type="GO" id="GO:0042450">
    <property type="term" value="P:L-arginine biosynthetic process via ornithine"/>
    <property type="evidence" value="ECO:0007669"/>
    <property type="project" value="UniProtKB-UniRule"/>
</dbReference>
<dbReference type="PANTHER" id="PTHR45753:SF3">
    <property type="entry name" value="ORNITHINE TRANSCARBAMYLASE, MITOCHONDRIAL"/>
    <property type="match status" value="1"/>
</dbReference>
<evidence type="ECO:0000313" key="10">
    <source>
        <dbReference type="Proteomes" id="UP000054877"/>
    </source>
</evidence>
<dbReference type="InterPro" id="IPR006131">
    <property type="entry name" value="Asp_carbamoyltransf_Asp/Orn-bd"/>
</dbReference>
<evidence type="ECO:0000256" key="5">
    <source>
        <dbReference type="NCBIfam" id="TIGR00658"/>
    </source>
</evidence>
<dbReference type="InterPro" id="IPR006132">
    <property type="entry name" value="Asp/Orn_carbamoyltranf_P-bd"/>
</dbReference>
<dbReference type="STRING" id="452.Lspi_2576"/>
<dbReference type="Pfam" id="PF00185">
    <property type="entry name" value="OTCace"/>
    <property type="match status" value="1"/>
</dbReference>
<dbReference type="NCBIfam" id="NF001986">
    <property type="entry name" value="PRK00779.1"/>
    <property type="match status" value="1"/>
</dbReference>
<comment type="catalytic activity">
    <reaction evidence="4">
        <text>carbamoyl phosphate + L-ornithine = L-citrulline + phosphate + H(+)</text>
        <dbReference type="Rhea" id="RHEA:19513"/>
        <dbReference type="ChEBI" id="CHEBI:15378"/>
        <dbReference type="ChEBI" id="CHEBI:43474"/>
        <dbReference type="ChEBI" id="CHEBI:46911"/>
        <dbReference type="ChEBI" id="CHEBI:57743"/>
        <dbReference type="ChEBI" id="CHEBI:58228"/>
        <dbReference type="EC" id="2.1.3.3"/>
    </reaction>
</comment>
<dbReference type="PANTHER" id="PTHR45753">
    <property type="entry name" value="ORNITHINE CARBAMOYLTRANSFERASE, MITOCHONDRIAL"/>
    <property type="match status" value="1"/>
</dbReference>
<proteinExistence type="inferred from homology"/>
<dbReference type="GO" id="GO:0019240">
    <property type="term" value="P:citrulline biosynthetic process"/>
    <property type="evidence" value="ECO:0007669"/>
    <property type="project" value="TreeGrafter"/>
</dbReference>
<dbReference type="Pfam" id="PF02729">
    <property type="entry name" value="OTCace_N"/>
    <property type="match status" value="1"/>
</dbReference>
<accession>A0A0W0YYF9</accession>